<dbReference type="Proteomes" id="UP000016931">
    <property type="component" value="Unassembled WGS sequence"/>
</dbReference>
<feature type="compositionally biased region" description="Polar residues" evidence="1">
    <location>
        <begin position="1"/>
        <end position="14"/>
    </location>
</feature>
<feature type="compositionally biased region" description="Low complexity" evidence="1">
    <location>
        <begin position="22"/>
        <end position="39"/>
    </location>
</feature>
<dbReference type="GeneID" id="27903166"/>
<accession>M3D187</accession>
<evidence type="ECO:0000313" key="2">
    <source>
        <dbReference type="EMBL" id="EMF11243.1"/>
    </source>
</evidence>
<dbReference type="OrthoDB" id="3644109at2759"/>
<feature type="region of interest" description="Disordered" evidence="1">
    <location>
        <begin position="1"/>
        <end position="130"/>
    </location>
</feature>
<feature type="compositionally biased region" description="Pro residues" evidence="1">
    <location>
        <begin position="79"/>
        <end position="93"/>
    </location>
</feature>
<gene>
    <name evidence="2" type="ORF">SEPMUDRAFT_150225</name>
</gene>
<evidence type="ECO:0000256" key="1">
    <source>
        <dbReference type="SAM" id="MobiDB-lite"/>
    </source>
</evidence>
<keyword evidence="3" id="KW-1185">Reference proteome</keyword>
<reference evidence="2 3" key="1">
    <citation type="journal article" date="2012" name="PLoS Pathog.">
        <title>Diverse lifestyles and strategies of plant pathogenesis encoded in the genomes of eighteen Dothideomycetes fungi.</title>
        <authorList>
            <person name="Ohm R.A."/>
            <person name="Feau N."/>
            <person name="Henrissat B."/>
            <person name="Schoch C.L."/>
            <person name="Horwitz B.A."/>
            <person name="Barry K.W."/>
            <person name="Condon B.J."/>
            <person name="Copeland A.C."/>
            <person name="Dhillon B."/>
            <person name="Glaser F."/>
            <person name="Hesse C.N."/>
            <person name="Kosti I."/>
            <person name="LaButti K."/>
            <person name="Lindquist E.A."/>
            <person name="Lucas S."/>
            <person name="Salamov A.A."/>
            <person name="Bradshaw R.E."/>
            <person name="Ciuffetti L."/>
            <person name="Hamelin R.C."/>
            <person name="Kema G.H.J."/>
            <person name="Lawrence C."/>
            <person name="Scott J.A."/>
            <person name="Spatafora J.W."/>
            <person name="Turgeon B.G."/>
            <person name="de Wit P.J.G.M."/>
            <person name="Zhong S."/>
            <person name="Goodwin S.B."/>
            <person name="Grigoriev I.V."/>
        </authorList>
    </citation>
    <scope>NUCLEOTIDE SEQUENCE [LARGE SCALE GENOMIC DNA]</scope>
    <source>
        <strain evidence="2 3">SO2202</strain>
    </source>
</reference>
<organism evidence="2 3">
    <name type="scientific">Sphaerulina musiva (strain SO2202)</name>
    <name type="common">Poplar stem canker fungus</name>
    <name type="synonym">Septoria musiva</name>
    <dbReference type="NCBI Taxonomy" id="692275"/>
    <lineage>
        <taxon>Eukaryota</taxon>
        <taxon>Fungi</taxon>
        <taxon>Dikarya</taxon>
        <taxon>Ascomycota</taxon>
        <taxon>Pezizomycotina</taxon>
        <taxon>Dothideomycetes</taxon>
        <taxon>Dothideomycetidae</taxon>
        <taxon>Mycosphaerellales</taxon>
        <taxon>Mycosphaerellaceae</taxon>
        <taxon>Sphaerulina</taxon>
    </lineage>
</organism>
<dbReference type="AlphaFoldDB" id="M3D187"/>
<evidence type="ECO:0000313" key="3">
    <source>
        <dbReference type="Proteomes" id="UP000016931"/>
    </source>
</evidence>
<name>M3D187_SPHMS</name>
<dbReference type="EMBL" id="KB456266">
    <property type="protein sequence ID" value="EMF11243.1"/>
    <property type="molecule type" value="Genomic_DNA"/>
</dbReference>
<dbReference type="RefSeq" id="XP_016759364.1">
    <property type="nucleotide sequence ID" value="XM_016906029.1"/>
</dbReference>
<dbReference type="HOGENOM" id="CLU_455732_0_0_1"/>
<protein>
    <submittedName>
        <fullName evidence="2">Uncharacterized protein</fullName>
    </submittedName>
</protein>
<proteinExistence type="predicted"/>
<sequence>MAPRTRQSYLTNPGSPLLRGLAATRTARRAPSASTTRDAPASQHGLSSGMTAPLYRADSSNPASNSGDDDLSPSGTDGSPPPDPDSDFDPPPSNDGSSHGSPPPGSHSGGDSDPPSNNGSAHGSFAPDNTPFQRMRRNLWRAFKWTIPKLMVAVVQALLLRQVYVLLDLPVSAPVDFLYFKYYVSFRYVKGDSQAAASRILVDPLGTKHIPLIANSALSVDGVCNEQESTGLAFTVKQTISRTVLGAQSWEELMNASPEPELQELAQNYAHPISKGTSLIERAESVEKRMCRLSRAAMKKGLAYAQTRTLAEKLRGCRQVAQVLRPATRTLWENNIIEAIPGDWDYPIVTQAFADLETHLRRREVIARVLSDEAGELQTVYRQLVGNYSVFKWNLRQADSAVTQLCYQIEARKVEPSIWSKWWSKWFKGTDDASSCEVQTRAKFLRGGYNFSDTARLNGHAAMYYLKEGGDIWENYAKHLDDSLGLLSDVPKVLRDITAEGIPARISRLQDLFDSLAAQLDRAAEVLEDAHMRKIPIELTAHVGKEDDASIGARWPPEPIGCALCDGPREAEWHASTSLRFYMPDSTAEESVASTATNV</sequence>